<comment type="function">
    <text evidence="1">The transhydrogenation between NADH and NADP is coupled to respiration and ATP hydrolysis and functions as a proton pump across the membrane.</text>
</comment>
<dbReference type="Pfam" id="PF01262">
    <property type="entry name" value="AlaDh_PNT_C"/>
    <property type="match status" value="1"/>
</dbReference>
<dbReference type="PANTHER" id="PTHR10160:SF19">
    <property type="entry name" value="PROTON-TRANSLOCATING NAD(P)(+) TRANSHYDROGENASE"/>
    <property type="match status" value="1"/>
</dbReference>
<evidence type="ECO:0000256" key="2">
    <source>
        <dbReference type="ARBA" id="ARBA00005689"/>
    </source>
</evidence>
<evidence type="ECO:0000256" key="9">
    <source>
        <dbReference type="SAM" id="MobiDB-lite"/>
    </source>
</evidence>
<dbReference type="GO" id="GO:0050661">
    <property type="term" value="F:NADP binding"/>
    <property type="evidence" value="ECO:0007669"/>
    <property type="project" value="TreeGrafter"/>
</dbReference>
<reference evidence="12 13" key="1">
    <citation type="submission" date="2019-05" db="EMBL/GenBank/DDBJ databases">
        <title>Genome sequences of Thalassotalea litorea 1K03283.</title>
        <authorList>
            <person name="Zhang D."/>
        </authorList>
    </citation>
    <scope>NUCLEOTIDE SEQUENCE [LARGE SCALE GENOMIC DNA]</scope>
    <source>
        <strain evidence="12 13">MCCC 1K03283</strain>
    </source>
</reference>
<dbReference type="GO" id="GO:0006740">
    <property type="term" value="P:NADPH regeneration"/>
    <property type="evidence" value="ECO:0007669"/>
    <property type="project" value="TreeGrafter"/>
</dbReference>
<protein>
    <recommendedName>
        <fullName evidence="3">proton-translocating NAD(P)(+) transhydrogenase</fullName>
        <ecNumber evidence="3">7.1.1.1</ecNumber>
    </recommendedName>
</protein>
<dbReference type="GO" id="GO:0005886">
    <property type="term" value="C:plasma membrane"/>
    <property type="evidence" value="ECO:0007669"/>
    <property type="project" value="TreeGrafter"/>
</dbReference>
<keyword evidence="7" id="KW-0520">NAD</keyword>
<gene>
    <name evidence="12" type="ORF">FE810_07450</name>
</gene>
<dbReference type="SMART" id="SM01002">
    <property type="entry name" value="AlaDh_PNT_C"/>
    <property type="match status" value="1"/>
</dbReference>
<dbReference type="CDD" id="cd05304">
    <property type="entry name" value="Rubrum_tdh"/>
    <property type="match status" value="1"/>
</dbReference>
<keyword evidence="5" id="KW-0521">NADP</keyword>
<dbReference type="PANTHER" id="PTHR10160">
    <property type="entry name" value="NAD(P) TRANSHYDROGENASE"/>
    <property type="match status" value="1"/>
</dbReference>
<evidence type="ECO:0000256" key="6">
    <source>
        <dbReference type="ARBA" id="ARBA00022967"/>
    </source>
</evidence>
<dbReference type="SUPFAM" id="SSF51735">
    <property type="entry name" value="NAD(P)-binding Rossmann-fold domains"/>
    <property type="match status" value="1"/>
</dbReference>
<evidence type="ECO:0000259" key="11">
    <source>
        <dbReference type="SMART" id="SM01003"/>
    </source>
</evidence>
<dbReference type="InterPro" id="IPR008143">
    <property type="entry name" value="Ala_DH/PNT_CS2"/>
</dbReference>
<evidence type="ECO:0000256" key="5">
    <source>
        <dbReference type="ARBA" id="ARBA00022857"/>
    </source>
</evidence>
<dbReference type="Proteomes" id="UP000307790">
    <property type="component" value="Unassembled WGS sequence"/>
</dbReference>
<evidence type="ECO:0000256" key="7">
    <source>
        <dbReference type="ARBA" id="ARBA00023027"/>
    </source>
</evidence>
<accession>A0A5R9IR97</accession>
<dbReference type="OrthoDB" id="9804592at2"/>
<proteinExistence type="inferred from homology"/>
<comment type="caution">
    <text evidence="12">The sequence shown here is derived from an EMBL/GenBank/DDBJ whole genome shotgun (WGS) entry which is preliminary data.</text>
</comment>
<evidence type="ECO:0000256" key="4">
    <source>
        <dbReference type="ARBA" id="ARBA00022741"/>
    </source>
</evidence>
<dbReference type="RefSeq" id="WP_138319407.1">
    <property type="nucleotide sequence ID" value="NZ_VCBC01000006.1"/>
</dbReference>
<dbReference type="SMART" id="SM01003">
    <property type="entry name" value="AlaDh_PNT_N"/>
    <property type="match status" value="1"/>
</dbReference>
<evidence type="ECO:0000313" key="12">
    <source>
        <dbReference type="EMBL" id="TLU65746.1"/>
    </source>
</evidence>
<dbReference type="Pfam" id="PF05222">
    <property type="entry name" value="AlaDh_PNT_N"/>
    <property type="match status" value="1"/>
</dbReference>
<dbReference type="EC" id="7.1.1.1" evidence="3"/>
<dbReference type="GO" id="GO:0008750">
    <property type="term" value="F:proton-translocating NAD(P)+ transhydrogenase activity"/>
    <property type="evidence" value="ECO:0007669"/>
    <property type="project" value="UniProtKB-EC"/>
</dbReference>
<evidence type="ECO:0000259" key="10">
    <source>
        <dbReference type="SMART" id="SM01002"/>
    </source>
</evidence>
<keyword evidence="13" id="KW-1185">Reference proteome</keyword>
<dbReference type="InterPro" id="IPR036291">
    <property type="entry name" value="NAD(P)-bd_dom_sf"/>
</dbReference>
<keyword evidence="4" id="KW-0547">Nucleotide-binding</keyword>
<evidence type="ECO:0000313" key="13">
    <source>
        <dbReference type="Proteomes" id="UP000307790"/>
    </source>
</evidence>
<feature type="domain" description="Alanine dehydrogenase/pyridine nucleotide transhydrogenase N-terminal" evidence="11">
    <location>
        <begin position="5"/>
        <end position="139"/>
    </location>
</feature>
<evidence type="ECO:0000256" key="3">
    <source>
        <dbReference type="ARBA" id="ARBA00012943"/>
    </source>
</evidence>
<dbReference type="AlphaFoldDB" id="A0A5R9IR97"/>
<evidence type="ECO:0000256" key="8">
    <source>
        <dbReference type="ARBA" id="ARBA00048202"/>
    </source>
</evidence>
<evidence type="ECO:0000256" key="1">
    <source>
        <dbReference type="ARBA" id="ARBA00003943"/>
    </source>
</evidence>
<dbReference type="EMBL" id="VCBC01000006">
    <property type="protein sequence ID" value="TLU65746.1"/>
    <property type="molecule type" value="Genomic_DNA"/>
</dbReference>
<organism evidence="12 13">
    <name type="scientific">Thalassotalea litorea</name>
    <dbReference type="NCBI Taxonomy" id="2020715"/>
    <lineage>
        <taxon>Bacteria</taxon>
        <taxon>Pseudomonadati</taxon>
        <taxon>Pseudomonadota</taxon>
        <taxon>Gammaproteobacteria</taxon>
        <taxon>Alteromonadales</taxon>
        <taxon>Colwelliaceae</taxon>
        <taxon>Thalassotalea</taxon>
    </lineage>
</organism>
<dbReference type="SUPFAM" id="SSF52283">
    <property type="entry name" value="Formate/glycerate dehydrogenase catalytic domain-like"/>
    <property type="match status" value="1"/>
</dbReference>
<dbReference type="InterPro" id="IPR007886">
    <property type="entry name" value="AlaDH/PNT_N"/>
</dbReference>
<comment type="similarity">
    <text evidence="2">Belongs to the AlaDH/PNT family.</text>
</comment>
<feature type="domain" description="Alanine dehydrogenase/pyridine nucleotide transhydrogenase NAD(H)-binding" evidence="10">
    <location>
        <begin position="148"/>
        <end position="312"/>
    </location>
</feature>
<feature type="region of interest" description="Disordered" evidence="9">
    <location>
        <begin position="387"/>
        <end position="410"/>
    </location>
</feature>
<sequence>MSIIAFPCETLITEKRCSLLPANVKAYCLMGAQVHIEQGFGARLNISDQEYSDAGATVVQSRQELLTNADLVLTVDKLPESQLRYLNGNVVVSFLDPFNDVSYVQCLKKHNVTSISMEMIPRSTRCQKMDALSSQASLAGYVMVAKAVSELNRILPMMMTAAGTIKPAKVFIIGAGVAGLQAIATAKRLGATVTAFDTRSVVAEQVRSLGAKFLEIDLGETGQTNQGYATALTAEQLARQQAEQEKCIIDSDIVITTAQLFGRKPPRLINKQTIERMKPGSVVVDMAAKSGGNVEGSIPGDYTLINGVTIIGTGNWTNDVAYNASQMYANNLFNLVNEFWSAEQQLFAVELEDDIQANAVITHAGNIVNTLIQNHCLELNMAQESIPPKPSITTSGENITAKAEPVGSMS</sequence>
<dbReference type="Gene3D" id="3.40.50.720">
    <property type="entry name" value="NAD(P)-binding Rossmann-like Domain"/>
    <property type="match status" value="2"/>
</dbReference>
<dbReference type="GO" id="GO:0016491">
    <property type="term" value="F:oxidoreductase activity"/>
    <property type="evidence" value="ECO:0007669"/>
    <property type="project" value="InterPro"/>
</dbReference>
<comment type="catalytic activity">
    <reaction evidence="8">
        <text>NAD(+) + NADPH + H(+)(in) = NADH + NADP(+) + H(+)(out)</text>
        <dbReference type="Rhea" id="RHEA:47992"/>
        <dbReference type="ChEBI" id="CHEBI:15378"/>
        <dbReference type="ChEBI" id="CHEBI:57540"/>
        <dbReference type="ChEBI" id="CHEBI:57783"/>
        <dbReference type="ChEBI" id="CHEBI:57945"/>
        <dbReference type="ChEBI" id="CHEBI:58349"/>
        <dbReference type="EC" id="7.1.1.1"/>
    </reaction>
</comment>
<dbReference type="InterPro" id="IPR007698">
    <property type="entry name" value="AlaDH/PNT_NAD(H)-bd"/>
</dbReference>
<keyword evidence="6" id="KW-1278">Translocase</keyword>
<dbReference type="PROSITE" id="PS00837">
    <property type="entry name" value="ALADH_PNT_2"/>
    <property type="match status" value="1"/>
</dbReference>
<name>A0A5R9IR97_9GAMM</name>